<feature type="transmembrane region" description="Helical" evidence="6">
    <location>
        <begin position="375"/>
        <end position="395"/>
    </location>
</feature>
<dbReference type="InterPro" id="IPR020846">
    <property type="entry name" value="MFS_dom"/>
</dbReference>
<reference evidence="8 9" key="1">
    <citation type="submission" date="2023-03" db="EMBL/GenBank/DDBJ databases">
        <title>Fodinicurvata sp. CAU 1616 isolated from sea sendiment.</title>
        <authorList>
            <person name="Kim W."/>
        </authorList>
    </citation>
    <scope>NUCLEOTIDE SEQUENCE [LARGE SCALE GENOMIC DNA]</scope>
    <source>
        <strain evidence="8 9">CAU 1616</strain>
    </source>
</reference>
<protein>
    <submittedName>
        <fullName evidence="8">MFS transporter</fullName>
    </submittedName>
</protein>
<comment type="subcellular location">
    <subcellularLocation>
        <location evidence="1">Cell membrane</location>
        <topology evidence="1">Multi-pass membrane protein</topology>
    </subcellularLocation>
</comment>
<organism evidence="8 9">
    <name type="scientific">Aquibaculum arenosum</name>
    <dbReference type="NCBI Taxonomy" id="3032591"/>
    <lineage>
        <taxon>Bacteria</taxon>
        <taxon>Pseudomonadati</taxon>
        <taxon>Pseudomonadota</taxon>
        <taxon>Alphaproteobacteria</taxon>
        <taxon>Rhodospirillales</taxon>
        <taxon>Rhodovibrionaceae</taxon>
        <taxon>Aquibaculum</taxon>
    </lineage>
</organism>
<evidence type="ECO:0000259" key="7">
    <source>
        <dbReference type="PROSITE" id="PS50850"/>
    </source>
</evidence>
<proteinExistence type="predicted"/>
<feature type="transmembrane region" description="Helical" evidence="6">
    <location>
        <begin position="285"/>
        <end position="305"/>
    </location>
</feature>
<feature type="domain" description="Major facilitator superfamily (MFS) profile" evidence="7">
    <location>
        <begin position="12"/>
        <end position="403"/>
    </location>
</feature>
<gene>
    <name evidence="8" type="ORF">P2G67_12520</name>
</gene>
<feature type="transmembrane region" description="Helical" evidence="6">
    <location>
        <begin position="79"/>
        <end position="98"/>
    </location>
</feature>
<accession>A0ABT5YPA3</accession>
<evidence type="ECO:0000256" key="2">
    <source>
        <dbReference type="ARBA" id="ARBA00022475"/>
    </source>
</evidence>
<evidence type="ECO:0000256" key="4">
    <source>
        <dbReference type="ARBA" id="ARBA00022989"/>
    </source>
</evidence>
<feature type="transmembrane region" description="Helical" evidence="6">
    <location>
        <begin position="258"/>
        <end position="278"/>
    </location>
</feature>
<evidence type="ECO:0000256" key="3">
    <source>
        <dbReference type="ARBA" id="ARBA00022692"/>
    </source>
</evidence>
<keyword evidence="4 6" id="KW-1133">Transmembrane helix</keyword>
<dbReference type="PANTHER" id="PTHR43124">
    <property type="entry name" value="PURINE EFFLUX PUMP PBUE"/>
    <property type="match status" value="1"/>
</dbReference>
<keyword evidence="5 6" id="KW-0472">Membrane</keyword>
<dbReference type="PANTHER" id="PTHR43124:SF3">
    <property type="entry name" value="CHLORAMPHENICOL EFFLUX PUMP RV0191"/>
    <property type="match status" value="1"/>
</dbReference>
<dbReference type="SUPFAM" id="SSF103473">
    <property type="entry name" value="MFS general substrate transporter"/>
    <property type="match status" value="1"/>
</dbReference>
<evidence type="ECO:0000256" key="5">
    <source>
        <dbReference type="ARBA" id="ARBA00023136"/>
    </source>
</evidence>
<evidence type="ECO:0000256" key="6">
    <source>
        <dbReference type="SAM" id="Phobius"/>
    </source>
</evidence>
<evidence type="ECO:0000313" key="9">
    <source>
        <dbReference type="Proteomes" id="UP001215503"/>
    </source>
</evidence>
<dbReference type="RefSeq" id="WP_275823559.1">
    <property type="nucleotide sequence ID" value="NZ_JARHUD010000007.1"/>
</dbReference>
<dbReference type="InterPro" id="IPR050189">
    <property type="entry name" value="MFS_Efflux_Transporters"/>
</dbReference>
<feature type="transmembrane region" description="Helical" evidence="6">
    <location>
        <begin position="350"/>
        <end position="369"/>
    </location>
</feature>
<evidence type="ECO:0000256" key="1">
    <source>
        <dbReference type="ARBA" id="ARBA00004651"/>
    </source>
</evidence>
<dbReference type="EMBL" id="JARHUD010000007">
    <property type="protein sequence ID" value="MDF2096800.1"/>
    <property type="molecule type" value="Genomic_DNA"/>
</dbReference>
<name>A0ABT5YPA3_9PROT</name>
<evidence type="ECO:0000313" key="8">
    <source>
        <dbReference type="EMBL" id="MDF2096800.1"/>
    </source>
</evidence>
<keyword evidence="2" id="KW-1003">Cell membrane</keyword>
<dbReference type="PROSITE" id="PS50850">
    <property type="entry name" value="MFS"/>
    <property type="match status" value="1"/>
</dbReference>
<sequence length="407" mass="42597">MPAGDRSRALQIIALACLAHVLSVAHHATFPALIPLFQTEWGLSNSESGWISGIFFAGYLLGVPVLVPATDSLDPRRIYIVSALVGGLATLAFAWLAQGLWSALALRALAGLGMAGTFMVGLRLVTDRLSGRWESRGASWYLASFSIGLAFSTLLAGELAALGGWKLAFLIAGLLSAGSVLPALLLPPVPQVRRTAPVSRPLDLRPALRNRTALGYNIAYACHTWELFGWRSWLVAFLVFAFAWHGQDSVAGFEPTQWASLFLMLGLPASILGNEAALRWGRRRTLTLVMLASAALAAGLGFASVLPPALLLLLVACHAILVMADSSALTAGAVAAATSRRGATMAVHSLLGFTFAFFAPLAAGLLLDLGGDTPLGWGLALASLGLVAACGPLALRYSARHQASPAA</sequence>
<dbReference type="InterPro" id="IPR011701">
    <property type="entry name" value="MFS"/>
</dbReference>
<keyword evidence="9" id="KW-1185">Reference proteome</keyword>
<feature type="transmembrane region" description="Helical" evidence="6">
    <location>
        <begin position="228"/>
        <end position="246"/>
    </location>
</feature>
<dbReference type="Proteomes" id="UP001215503">
    <property type="component" value="Unassembled WGS sequence"/>
</dbReference>
<feature type="transmembrane region" description="Helical" evidence="6">
    <location>
        <begin position="167"/>
        <end position="186"/>
    </location>
</feature>
<keyword evidence="3 6" id="KW-0812">Transmembrane</keyword>
<dbReference type="InterPro" id="IPR036259">
    <property type="entry name" value="MFS_trans_sf"/>
</dbReference>
<comment type="caution">
    <text evidence="8">The sequence shown here is derived from an EMBL/GenBank/DDBJ whole genome shotgun (WGS) entry which is preliminary data.</text>
</comment>
<feature type="transmembrane region" description="Helical" evidence="6">
    <location>
        <begin position="311"/>
        <end position="338"/>
    </location>
</feature>
<dbReference type="Gene3D" id="1.20.1250.20">
    <property type="entry name" value="MFS general substrate transporter like domains"/>
    <property type="match status" value="1"/>
</dbReference>
<feature type="transmembrane region" description="Helical" evidence="6">
    <location>
        <begin position="138"/>
        <end position="161"/>
    </location>
</feature>
<feature type="transmembrane region" description="Helical" evidence="6">
    <location>
        <begin position="49"/>
        <end position="67"/>
    </location>
</feature>
<dbReference type="Pfam" id="PF07690">
    <property type="entry name" value="MFS_1"/>
    <property type="match status" value="1"/>
</dbReference>
<feature type="transmembrane region" description="Helical" evidence="6">
    <location>
        <begin position="104"/>
        <end position="126"/>
    </location>
</feature>